<dbReference type="Pfam" id="PF13641">
    <property type="entry name" value="Glyco_tranf_2_3"/>
    <property type="match status" value="1"/>
</dbReference>
<comment type="similarity">
    <text evidence="1">Belongs to the glycosyltransferase 2 family.</text>
</comment>
<dbReference type="PANTHER" id="PTHR43179:SF12">
    <property type="entry name" value="GALACTOFURANOSYLTRANSFERASE GLFT2"/>
    <property type="match status" value="1"/>
</dbReference>
<dbReference type="EMBL" id="JBGBZN010000001">
    <property type="protein sequence ID" value="MEY9467836.1"/>
    <property type="molecule type" value="Genomic_DNA"/>
</dbReference>
<evidence type="ECO:0000256" key="2">
    <source>
        <dbReference type="ARBA" id="ARBA00022676"/>
    </source>
</evidence>
<gene>
    <name evidence="4" type="ORF">ABH992_000235</name>
</gene>
<name>A0ABV4G7E9_9BRAD</name>
<sequence length="201" mass="21852">MLLNSDTLVPPGFVDRLADVAHSASNIGTVTPLSNNGDIFSFPTPNDVNPMPGYDEMVAIDRAASMANAESAVDVASGIGFCLYITRACLDSVGELSDNFERGYLEDVDLCLRARAGGFRNVCAPSVYVGHHGSKSFQQEKRSLVLRNLGILDQRFPSYRVECRAFEIADPLRPARAALERALPWPAERCWFSRASGAALP</sequence>
<dbReference type="SUPFAM" id="SSF53448">
    <property type="entry name" value="Nucleotide-diphospho-sugar transferases"/>
    <property type="match status" value="1"/>
</dbReference>
<dbReference type="Gene3D" id="3.90.550.10">
    <property type="entry name" value="Spore Coat Polysaccharide Biosynthesis Protein SpsA, Chain A"/>
    <property type="match status" value="1"/>
</dbReference>
<dbReference type="RefSeq" id="WP_244431515.1">
    <property type="nucleotide sequence ID" value="NZ_JBGBYH010000001.1"/>
</dbReference>
<keyword evidence="5" id="KW-1185">Reference proteome</keyword>
<evidence type="ECO:0000256" key="3">
    <source>
        <dbReference type="ARBA" id="ARBA00022679"/>
    </source>
</evidence>
<keyword evidence="2" id="KW-0328">Glycosyltransferase</keyword>
<accession>A0ABV4G7E9</accession>
<comment type="caution">
    <text evidence="4">The sequence shown here is derived from an EMBL/GenBank/DDBJ whole genome shotgun (WGS) entry which is preliminary data.</text>
</comment>
<evidence type="ECO:0000313" key="4">
    <source>
        <dbReference type="EMBL" id="MEY9467836.1"/>
    </source>
</evidence>
<dbReference type="InterPro" id="IPR029044">
    <property type="entry name" value="Nucleotide-diphossugar_trans"/>
</dbReference>
<evidence type="ECO:0000313" key="5">
    <source>
        <dbReference type="Proteomes" id="UP001565474"/>
    </source>
</evidence>
<evidence type="ECO:0000256" key="1">
    <source>
        <dbReference type="ARBA" id="ARBA00006739"/>
    </source>
</evidence>
<organism evidence="4 5">
    <name type="scientific">Bradyrhizobium yuanmingense</name>
    <dbReference type="NCBI Taxonomy" id="108015"/>
    <lineage>
        <taxon>Bacteria</taxon>
        <taxon>Pseudomonadati</taxon>
        <taxon>Pseudomonadota</taxon>
        <taxon>Alphaproteobacteria</taxon>
        <taxon>Hyphomicrobiales</taxon>
        <taxon>Nitrobacteraceae</taxon>
        <taxon>Bradyrhizobium</taxon>
    </lineage>
</organism>
<dbReference type="PANTHER" id="PTHR43179">
    <property type="entry name" value="RHAMNOSYLTRANSFERASE WBBL"/>
    <property type="match status" value="1"/>
</dbReference>
<reference evidence="4 5" key="1">
    <citation type="submission" date="2024-07" db="EMBL/GenBank/DDBJ databases">
        <title>Genomic Encyclopedia of Type Strains, Phase V (KMG-V): Genome sequencing to study the core and pangenomes of soil and plant-associated prokaryotes.</title>
        <authorList>
            <person name="Whitman W."/>
        </authorList>
    </citation>
    <scope>NUCLEOTIDE SEQUENCE [LARGE SCALE GENOMIC DNA]</scope>
    <source>
        <strain evidence="4 5">USDA 222</strain>
    </source>
</reference>
<proteinExistence type="inferred from homology"/>
<dbReference type="Proteomes" id="UP001565474">
    <property type="component" value="Unassembled WGS sequence"/>
</dbReference>
<protein>
    <submittedName>
        <fullName evidence="4">GT2 family glycosyltransferase</fullName>
    </submittedName>
</protein>
<keyword evidence="3" id="KW-0808">Transferase</keyword>